<proteinExistence type="predicted"/>
<evidence type="ECO:0000313" key="1">
    <source>
        <dbReference type="EMBL" id="WBV60259.1"/>
    </source>
</evidence>
<accession>A0ABY7QKT4</accession>
<gene>
    <name evidence="1" type="ORF">PFY12_14620</name>
</gene>
<sequence length="189" mass="23020">MEKQKRTREDLVIQEGKITVNFIEVDGKKIVLIPVPHSDIRNHLTHENCENCKKEFEKKFTYERFCHDCQNKKDEENFLHMKLVEWDKETPLYLYDSTDKYFFDYDDILDYCKEEEIELNDLKLVLCSRSYFSPIDLEYITEEVTHEDWEPSEEFNNKLKDFNDWLVKQNTNTWFPTDQRVDLSSYETK</sequence>
<protein>
    <submittedName>
        <fullName evidence="1">Uncharacterized protein</fullName>
    </submittedName>
</protein>
<organism evidence="1 2">
    <name type="scientific">Chryseobacterium camelliae</name>
    <dbReference type="NCBI Taxonomy" id="1265445"/>
    <lineage>
        <taxon>Bacteria</taxon>
        <taxon>Pseudomonadati</taxon>
        <taxon>Bacteroidota</taxon>
        <taxon>Flavobacteriia</taxon>
        <taxon>Flavobacteriales</taxon>
        <taxon>Weeksellaceae</taxon>
        <taxon>Chryseobacterium group</taxon>
        <taxon>Chryseobacterium</taxon>
    </lineage>
</organism>
<keyword evidence="2" id="KW-1185">Reference proteome</keyword>
<evidence type="ECO:0000313" key="2">
    <source>
        <dbReference type="Proteomes" id="UP001210978"/>
    </source>
</evidence>
<dbReference type="Proteomes" id="UP001210978">
    <property type="component" value="Chromosome"/>
</dbReference>
<reference evidence="1 2" key="1">
    <citation type="submission" date="2023-01" db="EMBL/GenBank/DDBJ databases">
        <title>Complete genome of Chryseobacterium camelliae VAN22-5A.</title>
        <authorList>
            <person name="Zong G."/>
            <person name="Cao G."/>
        </authorList>
    </citation>
    <scope>NUCLEOTIDE SEQUENCE [LARGE SCALE GENOMIC DNA]</scope>
    <source>
        <strain evidence="1 2">VAN22-5A</strain>
    </source>
</reference>
<dbReference type="EMBL" id="CP115859">
    <property type="protein sequence ID" value="WBV60259.1"/>
    <property type="molecule type" value="Genomic_DNA"/>
</dbReference>
<dbReference type="RefSeq" id="WP_271148595.1">
    <property type="nucleotide sequence ID" value="NZ_CP115859.1"/>
</dbReference>
<name>A0ABY7QKT4_9FLAO</name>